<protein>
    <submittedName>
        <fullName evidence="2">Uncharacterized protein</fullName>
    </submittedName>
</protein>
<evidence type="ECO:0000313" key="3">
    <source>
        <dbReference type="Proteomes" id="UP000540506"/>
    </source>
</evidence>
<proteinExistence type="predicted"/>
<keyword evidence="3" id="KW-1185">Reference proteome</keyword>
<dbReference type="AlphaFoldDB" id="A0A7W7QZ52"/>
<reference evidence="2 3" key="1">
    <citation type="submission" date="2020-08" db="EMBL/GenBank/DDBJ databases">
        <title>Sequencing the genomes of 1000 actinobacteria strains.</title>
        <authorList>
            <person name="Klenk H.-P."/>
        </authorList>
    </citation>
    <scope>NUCLEOTIDE SEQUENCE [LARGE SCALE GENOMIC DNA]</scope>
    <source>
        <strain evidence="2 3">DSM 41654</strain>
    </source>
</reference>
<sequence length="215" mass="23949">MSMRQLVGPGTALLRRLREPAPPQPERCEFCDVRLPGEHRHLADRDERSLVCVCTACALLLRQPGAAEGRYRGLSERYLADPEHQLTEIHWQALRIPVSCAFLFRDTALERLVTLYPSPAGAAESELDEAASQALLDASRLAAALEPDTEALLLRRTEGRIDCYLVPIDVCYELVGRLRLCWHGFDGGAQARAELDGFFARLAERTATPRVEVLS</sequence>
<comment type="caution">
    <text evidence="2">The sequence shown here is derived from an EMBL/GenBank/DDBJ whole genome shotgun (WGS) entry which is preliminary data.</text>
</comment>
<dbReference type="Proteomes" id="UP000540506">
    <property type="component" value="Unassembled WGS sequence"/>
</dbReference>
<evidence type="ECO:0000256" key="1">
    <source>
        <dbReference type="SAM" id="MobiDB-lite"/>
    </source>
</evidence>
<organism evidence="2 3">
    <name type="scientific">Kitasatospora kifunensis</name>
    <name type="common">Streptomyces kifunensis</name>
    <dbReference type="NCBI Taxonomy" id="58351"/>
    <lineage>
        <taxon>Bacteria</taxon>
        <taxon>Bacillati</taxon>
        <taxon>Actinomycetota</taxon>
        <taxon>Actinomycetes</taxon>
        <taxon>Kitasatosporales</taxon>
        <taxon>Streptomycetaceae</taxon>
        <taxon>Kitasatospora</taxon>
    </lineage>
</organism>
<accession>A0A7W7QZ52</accession>
<dbReference type="InterPro" id="IPR045991">
    <property type="entry name" value="DUF5947"/>
</dbReference>
<evidence type="ECO:0000313" key="2">
    <source>
        <dbReference type="EMBL" id="MBB4922492.1"/>
    </source>
</evidence>
<feature type="region of interest" description="Disordered" evidence="1">
    <location>
        <begin position="1"/>
        <end position="23"/>
    </location>
</feature>
<name>A0A7W7QZ52_KITKI</name>
<dbReference type="EMBL" id="JACHJV010000001">
    <property type="protein sequence ID" value="MBB4922492.1"/>
    <property type="molecule type" value="Genomic_DNA"/>
</dbReference>
<gene>
    <name evidence="2" type="ORF">FHR34_001485</name>
</gene>
<dbReference type="Pfam" id="PF19372">
    <property type="entry name" value="DUF5947"/>
    <property type="match status" value="1"/>
</dbReference>